<reference evidence="1" key="1">
    <citation type="journal article" date="2014" name="Front. Microbiol.">
        <title>High frequency of phylogenetically diverse reductive dehalogenase-homologous genes in deep subseafloor sedimentary metagenomes.</title>
        <authorList>
            <person name="Kawai M."/>
            <person name="Futagami T."/>
            <person name="Toyoda A."/>
            <person name="Takaki Y."/>
            <person name="Nishi S."/>
            <person name="Hori S."/>
            <person name="Arai W."/>
            <person name="Tsubouchi T."/>
            <person name="Morono Y."/>
            <person name="Uchiyama I."/>
            <person name="Ito T."/>
            <person name="Fujiyama A."/>
            <person name="Inagaki F."/>
            <person name="Takami H."/>
        </authorList>
    </citation>
    <scope>NUCLEOTIDE SEQUENCE</scope>
    <source>
        <strain evidence="1">Expedition CK06-06</strain>
    </source>
</reference>
<proteinExistence type="predicted"/>
<name>X1ELI6_9ZZZZ</name>
<protein>
    <submittedName>
        <fullName evidence="1">Uncharacterized protein</fullName>
    </submittedName>
</protein>
<comment type="caution">
    <text evidence="1">The sequence shown here is derived from an EMBL/GenBank/DDBJ whole genome shotgun (WGS) entry which is preliminary data.</text>
</comment>
<sequence length="55" mass="6192">MLFSNDINLVYVVISSKIASAIERFNLGLVLNEGIMFNLKFGSEIVNANRLTWIC</sequence>
<gene>
    <name evidence="1" type="ORF">S01H4_57735</name>
</gene>
<dbReference type="EMBL" id="BART01033636">
    <property type="protein sequence ID" value="GAH09503.1"/>
    <property type="molecule type" value="Genomic_DNA"/>
</dbReference>
<organism evidence="1">
    <name type="scientific">marine sediment metagenome</name>
    <dbReference type="NCBI Taxonomy" id="412755"/>
    <lineage>
        <taxon>unclassified sequences</taxon>
        <taxon>metagenomes</taxon>
        <taxon>ecological metagenomes</taxon>
    </lineage>
</organism>
<accession>X1ELI6</accession>
<evidence type="ECO:0000313" key="1">
    <source>
        <dbReference type="EMBL" id="GAH09503.1"/>
    </source>
</evidence>
<dbReference type="AlphaFoldDB" id="X1ELI6"/>